<dbReference type="AlphaFoldDB" id="A0A918G7F2"/>
<reference evidence="1" key="2">
    <citation type="submission" date="2020-09" db="EMBL/GenBank/DDBJ databases">
        <authorList>
            <person name="Sun Q."/>
            <person name="Ohkuma M."/>
        </authorList>
    </citation>
    <scope>NUCLEOTIDE SEQUENCE</scope>
    <source>
        <strain evidence="1">JCM 4386</strain>
    </source>
</reference>
<reference evidence="1" key="1">
    <citation type="journal article" date="2014" name="Int. J. Syst. Evol. Microbiol.">
        <title>Complete genome sequence of Corynebacterium casei LMG S-19264T (=DSM 44701T), isolated from a smear-ripened cheese.</title>
        <authorList>
            <consortium name="US DOE Joint Genome Institute (JGI-PGF)"/>
            <person name="Walter F."/>
            <person name="Albersmeier A."/>
            <person name="Kalinowski J."/>
            <person name="Ruckert C."/>
        </authorList>
    </citation>
    <scope>NUCLEOTIDE SEQUENCE</scope>
    <source>
        <strain evidence="1">JCM 4386</strain>
    </source>
</reference>
<protein>
    <submittedName>
        <fullName evidence="1">Uncharacterized protein</fullName>
    </submittedName>
</protein>
<name>A0A918G7F2_9ACTN</name>
<organism evidence="1 2">
    <name type="scientific">Streptomyces humidus</name>
    <dbReference type="NCBI Taxonomy" id="52259"/>
    <lineage>
        <taxon>Bacteria</taxon>
        <taxon>Bacillati</taxon>
        <taxon>Actinomycetota</taxon>
        <taxon>Actinomycetes</taxon>
        <taxon>Kitasatosporales</taxon>
        <taxon>Streptomycetaceae</taxon>
        <taxon>Streptomyces</taxon>
    </lineage>
</organism>
<accession>A0A918G7F2</accession>
<dbReference type="EMBL" id="BMTL01000040">
    <property type="protein sequence ID" value="GGS21896.1"/>
    <property type="molecule type" value="Genomic_DNA"/>
</dbReference>
<keyword evidence="2" id="KW-1185">Reference proteome</keyword>
<evidence type="ECO:0000313" key="2">
    <source>
        <dbReference type="Proteomes" id="UP000606194"/>
    </source>
</evidence>
<sequence length="76" mass="8607">MVLLDDWMPVHLLYAKSRWRRKELRGIIRCPWSLASLGPPAEETYDDVIARRALEMGQAGDDGSFRSRPGDLPVPA</sequence>
<dbReference type="Proteomes" id="UP000606194">
    <property type="component" value="Unassembled WGS sequence"/>
</dbReference>
<gene>
    <name evidence="1" type="ORF">GCM10010269_70910</name>
</gene>
<proteinExistence type="predicted"/>
<dbReference type="RefSeq" id="WP_190153456.1">
    <property type="nucleotide sequence ID" value="NZ_BMTL01000040.1"/>
</dbReference>
<evidence type="ECO:0000313" key="1">
    <source>
        <dbReference type="EMBL" id="GGS21896.1"/>
    </source>
</evidence>
<comment type="caution">
    <text evidence="1">The sequence shown here is derived from an EMBL/GenBank/DDBJ whole genome shotgun (WGS) entry which is preliminary data.</text>
</comment>